<feature type="transmembrane region" description="Helical" evidence="6">
    <location>
        <begin position="162"/>
        <end position="181"/>
    </location>
</feature>
<keyword evidence="8" id="KW-1185">Reference proteome</keyword>
<feature type="transmembrane region" description="Helical" evidence="6">
    <location>
        <begin position="471"/>
        <end position="491"/>
    </location>
</feature>
<reference evidence="7 8" key="1">
    <citation type="submission" date="2024-02" db="EMBL/GenBank/DDBJ databases">
        <title>De novo assembly and annotation of 12 fungi associated with fruit tree decline syndrome in Ontario, Canada.</title>
        <authorList>
            <person name="Sulman M."/>
            <person name="Ellouze W."/>
            <person name="Ilyukhin E."/>
        </authorList>
    </citation>
    <scope>NUCLEOTIDE SEQUENCE [LARGE SCALE GENOMIC DNA]</scope>
    <source>
        <strain evidence="7 8">M97-236</strain>
    </source>
</reference>
<proteinExistence type="predicted"/>
<keyword evidence="4 6" id="KW-0472">Membrane</keyword>
<dbReference type="Gene3D" id="1.20.1250.20">
    <property type="entry name" value="MFS general substrate transporter like domains"/>
    <property type="match status" value="2"/>
</dbReference>
<evidence type="ECO:0000256" key="2">
    <source>
        <dbReference type="ARBA" id="ARBA00022692"/>
    </source>
</evidence>
<feature type="transmembrane region" description="Helical" evidence="6">
    <location>
        <begin position="445"/>
        <end position="465"/>
    </location>
</feature>
<comment type="caution">
    <text evidence="7">The sequence shown here is derived from an EMBL/GenBank/DDBJ whole genome shotgun (WGS) entry which is preliminary data.</text>
</comment>
<evidence type="ECO:0000256" key="4">
    <source>
        <dbReference type="ARBA" id="ARBA00023136"/>
    </source>
</evidence>
<keyword evidence="3 6" id="KW-1133">Transmembrane helix</keyword>
<name>A0ABR3R103_9PLEO</name>
<evidence type="ECO:0008006" key="9">
    <source>
        <dbReference type="Google" id="ProtNLM"/>
    </source>
</evidence>
<dbReference type="SUPFAM" id="SSF103473">
    <property type="entry name" value="MFS general substrate transporter"/>
    <property type="match status" value="2"/>
</dbReference>
<dbReference type="PANTHER" id="PTHR23501">
    <property type="entry name" value="MAJOR FACILITATOR SUPERFAMILY"/>
    <property type="match status" value="1"/>
</dbReference>
<dbReference type="Pfam" id="PF07690">
    <property type="entry name" value="MFS_1"/>
    <property type="match status" value="1"/>
</dbReference>
<feature type="transmembrane region" description="Helical" evidence="6">
    <location>
        <begin position="252"/>
        <end position="276"/>
    </location>
</feature>
<feature type="transmembrane region" description="Helical" evidence="6">
    <location>
        <begin position="97"/>
        <end position="120"/>
    </location>
</feature>
<dbReference type="InterPro" id="IPR036259">
    <property type="entry name" value="MFS_trans_sf"/>
</dbReference>
<dbReference type="InterPro" id="IPR011701">
    <property type="entry name" value="MFS"/>
</dbReference>
<evidence type="ECO:0000256" key="5">
    <source>
        <dbReference type="SAM" id="MobiDB-lite"/>
    </source>
</evidence>
<evidence type="ECO:0000313" key="7">
    <source>
        <dbReference type="EMBL" id="KAL1598089.1"/>
    </source>
</evidence>
<feature type="transmembrane region" description="Helical" evidence="6">
    <location>
        <begin position="585"/>
        <end position="605"/>
    </location>
</feature>
<evidence type="ECO:0000313" key="8">
    <source>
        <dbReference type="Proteomes" id="UP001521222"/>
    </source>
</evidence>
<evidence type="ECO:0000256" key="1">
    <source>
        <dbReference type="ARBA" id="ARBA00004141"/>
    </source>
</evidence>
<feature type="region of interest" description="Disordered" evidence="5">
    <location>
        <begin position="46"/>
        <end position="69"/>
    </location>
</feature>
<feature type="transmembrane region" description="Helical" evidence="6">
    <location>
        <begin position="512"/>
        <end position="534"/>
    </location>
</feature>
<feature type="transmembrane region" description="Helical" evidence="6">
    <location>
        <begin position="336"/>
        <end position="358"/>
    </location>
</feature>
<evidence type="ECO:0000256" key="6">
    <source>
        <dbReference type="SAM" id="Phobius"/>
    </source>
</evidence>
<organism evidence="7 8">
    <name type="scientific">Nothophoma quercina</name>
    <dbReference type="NCBI Taxonomy" id="749835"/>
    <lineage>
        <taxon>Eukaryota</taxon>
        <taxon>Fungi</taxon>
        <taxon>Dikarya</taxon>
        <taxon>Ascomycota</taxon>
        <taxon>Pezizomycotina</taxon>
        <taxon>Dothideomycetes</taxon>
        <taxon>Pleosporomycetidae</taxon>
        <taxon>Pleosporales</taxon>
        <taxon>Pleosporineae</taxon>
        <taxon>Didymellaceae</taxon>
        <taxon>Nothophoma</taxon>
    </lineage>
</organism>
<accession>A0ABR3R103</accession>
<dbReference type="Proteomes" id="UP001521222">
    <property type="component" value="Unassembled WGS sequence"/>
</dbReference>
<dbReference type="PANTHER" id="PTHR23501:SF3">
    <property type="entry name" value="MAJOR FACILITATOR SUPERFAMILY (MFS) PROFILE DOMAIN-CONTAINING PROTEIN"/>
    <property type="match status" value="1"/>
</dbReference>
<keyword evidence="2 6" id="KW-0812">Transmembrane</keyword>
<feature type="transmembrane region" description="Helical" evidence="6">
    <location>
        <begin position="222"/>
        <end position="240"/>
    </location>
</feature>
<feature type="transmembrane region" description="Helical" evidence="6">
    <location>
        <begin position="378"/>
        <end position="395"/>
    </location>
</feature>
<comment type="subcellular location">
    <subcellularLocation>
        <location evidence="1">Membrane</location>
        <topology evidence="1">Multi-pass membrane protein</topology>
    </subcellularLocation>
</comment>
<feature type="transmembrane region" description="Helical" evidence="6">
    <location>
        <begin position="415"/>
        <end position="436"/>
    </location>
</feature>
<feature type="transmembrane region" description="Helical" evidence="6">
    <location>
        <begin position="309"/>
        <end position="330"/>
    </location>
</feature>
<feature type="transmembrane region" description="Helical" evidence="6">
    <location>
        <begin position="132"/>
        <end position="150"/>
    </location>
</feature>
<protein>
    <recommendedName>
        <fullName evidence="9">Siderophore iron transporter mirB</fullName>
    </recommendedName>
</protein>
<sequence length="620" mass="68316">MGFSFKGLTTSALVGGNIAKENQGANEKDVADVPAAVDGHASMDASRVPNEKIGAPRTPTSMSNASDEELNKVDTTAEHGVQAVQAATFVWSKRDLIIAYILMWLINFMTAFFSGCVGTLTPYVTSSFQEHSLTALTGVISSLVAGLWKLPYAKIMNIWGRHVALTIGVICYVMGLIMMAACKNVQTYCAAYTFYYMGYNSIDFSMTVFVADTSKLKNRGLYIGYIASPWLITTWIYGFAVDSMTSGGGIGFSWGFGIFAIIAPFVVAPLIFMLWINQNKARKQGLITPNPSRGSFAQTALYYIREFDVLGIFILALGLSLFLLSFNLYAYQKDQWKSPMILCFLVIGFILCICFGLYEKYLAPVTFIPWHLLKNRTVIFTYTMAASIYIAWYIWDSYFYSLLIVLFNQPVLYATYITNTYTMGSCLGSIIFGFCLRKYGKLKMYALFFGAPITILGCGLMIKFRQPDVDIGYIVMCQIFIAFGGGVLVISEQTTLMAVSKQHEFPALLATESMIISVGGAIGSTIAGAIWTGVFPARLAVNLAGTSAYDNITTIYGDLTTQSSYALGSPERDGINLSYAQTQRYMLIAATCVYATMLVSISLWHNVDVKTMKQRTIGLL</sequence>
<evidence type="ECO:0000256" key="3">
    <source>
        <dbReference type="ARBA" id="ARBA00022989"/>
    </source>
</evidence>
<gene>
    <name evidence="7" type="ORF">SLS59_007099</name>
</gene>
<feature type="transmembrane region" description="Helical" evidence="6">
    <location>
        <begin position="193"/>
        <end position="210"/>
    </location>
</feature>
<dbReference type="EMBL" id="JAKIXB020000024">
    <property type="protein sequence ID" value="KAL1598089.1"/>
    <property type="molecule type" value="Genomic_DNA"/>
</dbReference>